<evidence type="ECO:0000313" key="1">
    <source>
        <dbReference type="EMBL" id="MBV7390517.1"/>
    </source>
</evidence>
<gene>
    <name evidence="1" type="ORF">KUA55_07485</name>
</gene>
<dbReference type="InterPro" id="IPR006439">
    <property type="entry name" value="HAD-SF_hydro_IA"/>
</dbReference>
<dbReference type="RefSeq" id="WP_218325579.1">
    <property type="nucleotide sequence ID" value="NZ_JAHUZB010000003.1"/>
</dbReference>
<dbReference type="EMBL" id="JAHUZB010000003">
    <property type="protein sequence ID" value="MBV7390517.1"/>
    <property type="molecule type" value="Genomic_DNA"/>
</dbReference>
<sequence length="223" mass="25444">MNHKAIIFDMDGVIVDSEFLDFDIQRQFIATENHEPIDPDTSKYNVLVGRSFDDLYLTLASFLKEPLPLDTLKSKFESFNKEKYEGVDYAKLFRKDIVKILKFAKEQNIKLAVASSSEYNHILEVLKSCKIESYFDVIFSGEFVEKSKPDPEIYRITLDKLGVLAENAIAIEDSAYGITAAISAGITTIAYQETRMTIDQSHADYLGKDMKEIFQLIANIFKH</sequence>
<organism evidence="1 2">
    <name type="scientific">Enterococcus alishanensis</name>
    <dbReference type="NCBI Taxonomy" id="1303817"/>
    <lineage>
        <taxon>Bacteria</taxon>
        <taxon>Bacillati</taxon>
        <taxon>Bacillota</taxon>
        <taxon>Bacilli</taxon>
        <taxon>Lactobacillales</taxon>
        <taxon>Enterococcaceae</taxon>
        <taxon>Enterococcus</taxon>
    </lineage>
</organism>
<dbReference type="InterPro" id="IPR041492">
    <property type="entry name" value="HAD_2"/>
</dbReference>
<name>A0ABS6TCA8_9ENTE</name>
<dbReference type="Proteomes" id="UP000774130">
    <property type="component" value="Unassembled WGS sequence"/>
</dbReference>
<dbReference type="InterPro" id="IPR050155">
    <property type="entry name" value="HAD-like_hydrolase_sf"/>
</dbReference>
<dbReference type="Pfam" id="PF13419">
    <property type="entry name" value="HAD_2"/>
    <property type="match status" value="1"/>
</dbReference>
<keyword evidence="2" id="KW-1185">Reference proteome</keyword>
<reference evidence="1 2" key="1">
    <citation type="submission" date="2021-06" db="EMBL/GenBank/DDBJ databases">
        <title>Enterococcus alishanensis sp. nov., a novel lactic acid bacterium isolated from fresh coffee beans.</title>
        <authorList>
            <person name="Chen Y.-S."/>
        </authorList>
    </citation>
    <scope>NUCLEOTIDE SEQUENCE [LARGE SCALE GENOMIC DNA]</scope>
    <source>
        <strain evidence="1 2">ALS3</strain>
    </source>
</reference>
<comment type="caution">
    <text evidence="1">The sequence shown here is derived from an EMBL/GenBank/DDBJ whole genome shotgun (WGS) entry which is preliminary data.</text>
</comment>
<dbReference type="PANTHER" id="PTHR43434">
    <property type="entry name" value="PHOSPHOGLYCOLATE PHOSPHATASE"/>
    <property type="match status" value="1"/>
</dbReference>
<evidence type="ECO:0000313" key="2">
    <source>
        <dbReference type="Proteomes" id="UP000774130"/>
    </source>
</evidence>
<dbReference type="NCBIfam" id="TIGR01509">
    <property type="entry name" value="HAD-SF-IA-v3"/>
    <property type="match status" value="1"/>
</dbReference>
<dbReference type="SFLD" id="SFLDG01129">
    <property type="entry name" value="C1.5:_HAD__Beta-PGM__Phosphata"/>
    <property type="match status" value="1"/>
</dbReference>
<proteinExistence type="predicted"/>
<protein>
    <submittedName>
        <fullName evidence="1">HAD family phosphatase</fullName>
    </submittedName>
</protein>
<accession>A0ABS6TCA8</accession>
<dbReference type="PANTHER" id="PTHR43434:SF1">
    <property type="entry name" value="PHOSPHOGLYCOLATE PHOSPHATASE"/>
    <property type="match status" value="1"/>
</dbReference>
<dbReference type="SFLD" id="SFLDS00003">
    <property type="entry name" value="Haloacid_Dehalogenase"/>
    <property type="match status" value="1"/>
</dbReference>
<dbReference type="NCBIfam" id="TIGR01549">
    <property type="entry name" value="HAD-SF-IA-v1"/>
    <property type="match status" value="1"/>
</dbReference>